<dbReference type="SUPFAM" id="SSF55961">
    <property type="entry name" value="Bet v1-like"/>
    <property type="match status" value="1"/>
</dbReference>
<sequence length="147" mass="16857">MTVRASREVVFDAPPEAILEALADIEDVPSWSPLHKHTEVLDRHPDGRPHHVKATFRIMGITDKELLEYHWGDDWVVWDATETGQQRGQHAEYNLTPELDGKTRVRFDIILDLATPVPRFLVRRGKQMVLDIATESLRQRVMARGTA</sequence>
<dbReference type="Gene3D" id="3.30.530.20">
    <property type="match status" value="1"/>
</dbReference>
<dbReference type="EMBL" id="MVIM01000031">
    <property type="protein sequence ID" value="ORB61098.1"/>
    <property type="molecule type" value="Genomic_DNA"/>
</dbReference>
<dbReference type="InterPro" id="IPR019587">
    <property type="entry name" value="Polyketide_cyclase/dehydratase"/>
</dbReference>
<name>A0A1X0JE13_9MYCO</name>
<accession>A0A1X0JE13</accession>
<dbReference type="InterPro" id="IPR023393">
    <property type="entry name" value="START-like_dom_sf"/>
</dbReference>
<reference evidence="1 2" key="1">
    <citation type="submission" date="2017-02" db="EMBL/GenBank/DDBJ databases">
        <title>The new phylogeny of genus Mycobacterium.</title>
        <authorList>
            <person name="Tortoli E."/>
            <person name="Trovato A."/>
            <person name="Cirillo D.M."/>
        </authorList>
    </citation>
    <scope>NUCLEOTIDE SEQUENCE [LARGE SCALE GENOMIC DNA]</scope>
    <source>
        <strain evidence="1 2">DSM 44338</strain>
    </source>
</reference>
<comment type="caution">
    <text evidence="1">The sequence shown here is derived from an EMBL/GenBank/DDBJ whole genome shotgun (WGS) entry which is preliminary data.</text>
</comment>
<evidence type="ECO:0000313" key="2">
    <source>
        <dbReference type="Proteomes" id="UP000192411"/>
    </source>
</evidence>
<gene>
    <name evidence="1" type="ORF">BST47_29175</name>
</gene>
<dbReference type="RefSeq" id="WP_083129238.1">
    <property type="nucleotide sequence ID" value="NZ_MVIM01000031.1"/>
</dbReference>
<dbReference type="PANTHER" id="PTHR39683:SF4">
    <property type="entry name" value="COENZYME Q-BINDING PROTEIN COQ10 START DOMAIN-CONTAINING PROTEIN"/>
    <property type="match status" value="1"/>
</dbReference>
<dbReference type="CDD" id="cd07819">
    <property type="entry name" value="SRPBCC_2"/>
    <property type="match status" value="1"/>
</dbReference>
<dbReference type="Pfam" id="PF10604">
    <property type="entry name" value="Polyketide_cyc2"/>
    <property type="match status" value="1"/>
</dbReference>
<protein>
    <submittedName>
        <fullName evidence="1">Cyclase</fullName>
    </submittedName>
</protein>
<dbReference type="OrthoDB" id="4730534at2"/>
<dbReference type="Proteomes" id="UP000192411">
    <property type="component" value="Unassembled WGS sequence"/>
</dbReference>
<dbReference type="STRING" id="75922.BST47_29175"/>
<dbReference type="PANTHER" id="PTHR39683">
    <property type="entry name" value="CONSERVED PROTEIN TB16.3"/>
    <property type="match status" value="1"/>
</dbReference>
<organism evidence="1 2">
    <name type="scientific">Mycolicibacterium tusciae</name>
    <dbReference type="NCBI Taxonomy" id="75922"/>
    <lineage>
        <taxon>Bacteria</taxon>
        <taxon>Bacillati</taxon>
        <taxon>Actinomycetota</taxon>
        <taxon>Actinomycetes</taxon>
        <taxon>Mycobacteriales</taxon>
        <taxon>Mycobacteriaceae</taxon>
        <taxon>Mycolicibacterium</taxon>
    </lineage>
</organism>
<evidence type="ECO:0000313" key="1">
    <source>
        <dbReference type="EMBL" id="ORB61098.1"/>
    </source>
</evidence>
<proteinExistence type="predicted"/>
<dbReference type="AlphaFoldDB" id="A0A1X0JE13"/>
<keyword evidence="2" id="KW-1185">Reference proteome</keyword>